<dbReference type="EMBL" id="JBEPSJ010000001">
    <property type="protein sequence ID" value="MET4581773.1"/>
    <property type="molecule type" value="Genomic_DNA"/>
</dbReference>
<evidence type="ECO:0000256" key="2">
    <source>
        <dbReference type="ARBA" id="ARBA00012028"/>
    </source>
</evidence>
<dbReference type="RefSeq" id="WP_354023936.1">
    <property type="nucleotide sequence ID" value="NZ_JBEPSJ010000001.1"/>
</dbReference>
<reference evidence="5 6" key="1">
    <citation type="submission" date="2024-06" db="EMBL/GenBank/DDBJ databases">
        <title>Sorghum-associated microbial communities from plants grown in Nebraska, USA.</title>
        <authorList>
            <person name="Schachtman D."/>
        </authorList>
    </citation>
    <scope>NUCLEOTIDE SEQUENCE [LARGE SCALE GENOMIC DNA]</scope>
    <source>
        <strain evidence="5 6">2857</strain>
    </source>
</reference>
<sequence>MAVHELWLVRHGESVANLAATAAEAAGLDVVTVDLRDADVPLSEAGEEQAAALGEWIAALPESERPASAWASSYLRARQTVEIALEPLGGSIPVVVDERLRDRELGVLDLLTSHGAEARYPDEMVRRRWLGKFYYRPPGGESWADLALRVRSLLVDLERQSTAERVLVVAHDAVVMNFIYVCTGIGEAELLEFARTHTVANASVTRLSRAADSGLWQLDAFSLADHLAAAGAPVTLHEGNPDVRPH</sequence>
<dbReference type="PROSITE" id="PS00175">
    <property type="entry name" value="PG_MUTASE"/>
    <property type="match status" value="1"/>
</dbReference>
<dbReference type="Pfam" id="PF00300">
    <property type="entry name" value="His_Phos_1"/>
    <property type="match status" value="1"/>
</dbReference>
<keyword evidence="6" id="KW-1185">Reference proteome</keyword>
<name>A0ABV2QMN5_9MICO</name>
<keyword evidence="3" id="KW-0324">Glycolysis</keyword>
<dbReference type="InterPro" id="IPR013078">
    <property type="entry name" value="His_Pase_superF_clade-1"/>
</dbReference>
<dbReference type="InterPro" id="IPR001345">
    <property type="entry name" value="PG/BPGM_mutase_AS"/>
</dbReference>
<accession>A0ABV2QMN5</accession>
<dbReference type="EC" id="5.4.2.11" evidence="2"/>
<dbReference type="PANTHER" id="PTHR11931">
    <property type="entry name" value="PHOSPHOGLYCERATE MUTASE"/>
    <property type="match status" value="1"/>
</dbReference>
<dbReference type="InterPro" id="IPR029033">
    <property type="entry name" value="His_PPase_superfam"/>
</dbReference>
<evidence type="ECO:0000313" key="5">
    <source>
        <dbReference type="EMBL" id="MET4581773.1"/>
    </source>
</evidence>
<evidence type="ECO:0000256" key="1">
    <source>
        <dbReference type="ARBA" id="ARBA00006717"/>
    </source>
</evidence>
<dbReference type="Gene3D" id="3.40.50.1240">
    <property type="entry name" value="Phosphoglycerate mutase-like"/>
    <property type="match status" value="1"/>
</dbReference>
<evidence type="ECO:0000256" key="4">
    <source>
        <dbReference type="ARBA" id="ARBA00023235"/>
    </source>
</evidence>
<dbReference type="SMART" id="SM00855">
    <property type="entry name" value="PGAM"/>
    <property type="match status" value="1"/>
</dbReference>
<gene>
    <name evidence="5" type="ORF">ABIE21_001263</name>
</gene>
<keyword evidence="4" id="KW-0413">Isomerase</keyword>
<dbReference type="SUPFAM" id="SSF53254">
    <property type="entry name" value="Phosphoglycerate mutase-like"/>
    <property type="match status" value="1"/>
</dbReference>
<dbReference type="InterPro" id="IPR005952">
    <property type="entry name" value="Phosphogly_mut1"/>
</dbReference>
<organism evidence="5 6">
    <name type="scientific">Conyzicola nivalis</name>
    <dbReference type="NCBI Taxonomy" id="1477021"/>
    <lineage>
        <taxon>Bacteria</taxon>
        <taxon>Bacillati</taxon>
        <taxon>Actinomycetota</taxon>
        <taxon>Actinomycetes</taxon>
        <taxon>Micrococcales</taxon>
        <taxon>Microbacteriaceae</taxon>
        <taxon>Conyzicola</taxon>
    </lineage>
</organism>
<dbReference type="Proteomes" id="UP001549257">
    <property type="component" value="Unassembled WGS sequence"/>
</dbReference>
<comment type="caution">
    <text evidence="5">The sequence shown here is derived from an EMBL/GenBank/DDBJ whole genome shotgun (WGS) entry which is preliminary data.</text>
</comment>
<evidence type="ECO:0000256" key="3">
    <source>
        <dbReference type="ARBA" id="ARBA00023152"/>
    </source>
</evidence>
<comment type="similarity">
    <text evidence="1">Belongs to the phosphoglycerate mutase family. BPG-dependent PGAM subfamily.</text>
</comment>
<evidence type="ECO:0000313" key="6">
    <source>
        <dbReference type="Proteomes" id="UP001549257"/>
    </source>
</evidence>
<protein>
    <recommendedName>
        <fullName evidence="2">phosphoglycerate mutase (2,3-diphosphoglycerate-dependent)</fullName>
        <ecNumber evidence="2">5.4.2.11</ecNumber>
    </recommendedName>
</protein>
<dbReference type="CDD" id="cd07067">
    <property type="entry name" value="HP_PGM_like"/>
    <property type="match status" value="1"/>
</dbReference>
<proteinExistence type="inferred from homology"/>